<evidence type="ECO:0000313" key="2">
    <source>
        <dbReference type="Proteomes" id="UP000838756"/>
    </source>
</evidence>
<reference evidence="1" key="1">
    <citation type="submission" date="2022-03" db="EMBL/GenBank/DDBJ databases">
        <authorList>
            <person name="Lindestad O."/>
        </authorList>
    </citation>
    <scope>NUCLEOTIDE SEQUENCE</scope>
</reference>
<accession>A0A8S4QCQ1</accession>
<dbReference type="OrthoDB" id="6275030at2759"/>
<dbReference type="EMBL" id="CAKXAJ010002257">
    <property type="protein sequence ID" value="CAH2208102.1"/>
    <property type="molecule type" value="Genomic_DNA"/>
</dbReference>
<dbReference type="AlphaFoldDB" id="A0A8S4QCQ1"/>
<proteinExistence type="predicted"/>
<sequence>IYLPLLWDPEFCSKSPLCLGYTRGHFSALVPIEPYSHRHAYICREQQEESEDTTYLPLTDSDGKLLPVHFLTCDEVYYSIQPIGAVGSDPAF</sequence>
<name>A0A8S4QCQ1_9NEOP</name>
<evidence type="ECO:0000313" key="1">
    <source>
        <dbReference type="EMBL" id="CAH2208102.1"/>
    </source>
</evidence>
<keyword evidence="2" id="KW-1185">Reference proteome</keyword>
<feature type="non-terminal residue" evidence="1">
    <location>
        <position position="1"/>
    </location>
</feature>
<organism evidence="1 2">
    <name type="scientific">Pararge aegeria aegeria</name>
    <dbReference type="NCBI Taxonomy" id="348720"/>
    <lineage>
        <taxon>Eukaryota</taxon>
        <taxon>Metazoa</taxon>
        <taxon>Ecdysozoa</taxon>
        <taxon>Arthropoda</taxon>
        <taxon>Hexapoda</taxon>
        <taxon>Insecta</taxon>
        <taxon>Pterygota</taxon>
        <taxon>Neoptera</taxon>
        <taxon>Endopterygota</taxon>
        <taxon>Lepidoptera</taxon>
        <taxon>Glossata</taxon>
        <taxon>Ditrysia</taxon>
        <taxon>Papilionoidea</taxon>
        <taxon>Nymphalidae</taxon>
        <taxon>Satyrinae</taxon>
        <taxon>Satyrini</taxon>
        <taxon>Parargina</taxon>
        <taxon>Pararge</taxon>
    </lineage>
</organism>
<dbReference type="Proteomes" id="UP000838756">
    <property type="component" value="Unassembled WGS sequence"/>
</dbReference>
<gene>
    <name evidence="1" type="primary">jg10685</name>
    <name evidence="1" type="ORF">PAEG_LOCUS719</name>
</gene>
<comment type="caution">
    <text evidence="1">The sequence shown here is derived from an EMBL/GenBank/DDBJ whole genome shotgun (WGS) entry which is preliminary data.</text>
</comment>
<protein>
    <submittedName>
        <fullName evidence="1">Jg10685 protein</fullName>
    </submittedName>
</protein>